<gene>
    <name evidence="1" type="ORF">G3I50_23335</name>
</gene>
<evidence type="ECO:0000313" key="2">
    <source>
        <dbReference type="Proteomes" id="UP000469670"/>
    </source>
</evidence>
<dbReference type="AlphaFoldDB" id="A0A7K3S1J0"/>
<comment type="caution">
    <text evidence="1">The sequence shown here is derived from an EMBL/GenBank/DDBJ whole genome shotgun (WGS) entry which is preliminary data.</text>
</comment>
<organism evidence="1 2">
    <name type="scientific">Streptomyces parvus</name>
    <dbReference type="NCBI Taxonomy" id="66428"/>
    <lineage>
        <taxon>Bacteria</taxon>
        <taxon>Bacillati</taxon>
        <taxon>Actinomycetota</taxon>
        <taxon>Actinomycetes</taxon>
        <taxon>Kitasatosporales</taxon>
        <taxon>Streptomycetaceae</taxon>
        <taxon>Streptomyces</taxon>
    </lineage>
</organism>
<dbReference type="Proteomes" id="UP000469670">
    <property type="component" value="Unassembled WGS sequence"/>
</dbReference>
<reference evidence="1 2" key="1">
    <citation type="submission" date="2020-01" db="EMBL/GenBank/DDBJ databases">
        <title>Insect and environment-associated Actinomycetes.</title>
        <authorList>
            <person name="Currrie C."/>
            <person name="Chevrette M."/>
            <person name="Carlson C."/>
            <person name="Stubbendieck R."/>
            <person name="Wendt-Pienkowski E."/>
        </authorList>
    </citation>
    <scope>NUCLEOTIDE SEQUENCE [LARGE SCALE GENOMIC DNA]</scope>
    <source>
        <strain evidence="1 2">SID7590</strain>
    </source>
</reference>
<accession>A0A7K3S1J0</accession>
<dbReference type="RefSeq" id="WP_164205129.1">
    <property type="nucleotide sequence ID" value="NZ_JAAGMP010001046.1"/>
</dbReference>
<dbReference type="EMBL" id="JAAGMP010001046">
    <property type="protein sequence ID" value="NEC21153.1"/>
    <property type="molecule type" value="Genomic_DNA"/>
</dbReference>
<name>A0A7K3S1J0_9ACTN</name>
<proteinExistence type="predicted"/>
<sequence length="68" mass="7437">MLQTLKTYASPDRKVSFLFSYEEKDGVSSTLSIFGDKDESITVDLAPEDLKALSSTLLTAVYITADSL</sequence>
<protein>
    <submittedName>
        <fullName evidence="1">Uncharacterized protein</fullName>
    </submittedName>
</protein>
<evidence type="ECO:0000313" key="1">
    <source>
        <dbReference type="EMBL" id="NEC21153.1"/>
    </source>
</evidence>